<dbReference type="Proteomes" id="UP000240883">
    <property type="component" value="Unassembled WGS sequence"/>
</dbReference>
<accession>A0A2T2NQ52</accession>
<gene>
    <name evidence="1" type="ORF">BS50DRAFT_633287</name>
</gene>
<proteinExistence type="predicted"/>
<organism evidence="1 2">
    <name type="scientific">Corynespora cassiicola Philippines</name>
    <dbReference type="NCBI Taxonomy" id="1448308"/>
    <lineage>
        <taxon>Eukaryota</taxon>
        <taxon>Fungi</taxon>
        <taxon>Dikarya</taxon>
        <taxon>Ascomycota</taxon>
        <taxon>Pezizomycotina</taxon>
        <taxon>Dothideomycetes</taxon>
        <taxon>Pleosporomycetidae</taxon>
        <taxon>Pleosporales</taxon>
        <taxon>Corynesporascaceae</taxon>
        <taxon>Corynespora</taxon>
    </lineage>
</organism>
<dbReference type="AlphaFoldDB" id="A0A2T2NQ52"/>
<dbReference type="InterPro" id="IPR036188">
    <property type="entry name" value="FAD/NAD-bd_sf"/>
</dbReference>
<sequence length="126" mass="13867">MAGVLAIELMAQAPPITNELIGSALQLSKKDIAYTDGSEKLSAKIQVLKNSLGSRVLYNHRLIARPLKEPTASRVTIELDGNDHVTHIFLAHRPRNDMHLSFASRLELERAAPFDGELKVSQPACQ</sequence>
<keyword evidence="2" id="KW-1185">Reference proteome</keyword>
<dbReference type="EMBL" id="KZ678134">
    <property type="protein sequence ID" value="PSN67567.1"/>
    <property type="molecule type" value="Genomic_DNA"/>
</dbReference>
<name>A0A2T2NQ52_CORCC</name>
<protein>
    <submittedName>
        <fullName evidence="1">Uncharacterized protein</fullName>
    </submittedName>
</protein>
<reference evidence="1 2" key="1">
    <citation type="journal article" date="2018" name="Front. Microbiol.">
        <title>Genome-Wide Analysis of Corynespora cassiicola Leaf Fall Disease Putative Effectors.</title>
        <authorList>
            <person name="Lopez D."/>
            <person name="Ribeiro S."/>
            <person name="Label P."/>
            <person name="Fumanal B."/>
            <person name="Venisse J.S."/>
            <person name="Kohler A."/>
            <person name="de Oliveira R.R."/>
            <person name="Labutti K."/>
            <person name="Lipzen A."/>
            <person name="Lail K."/>
            <person name="Bauer D."/>
            <person name="Ohm R.A."/>
            <person name="Barry K.W."/>
            <person name="Spatafora J."/>
            <person name="Grigoriev I.V."/>
            <person name="Martin F.M."/>
            <person name="Pujade-Renaud V."/>
        </authorList>
    </citation>
    <scope>NUCLEOTIDE SEQUENCE [LARGE SCALE GENOMIC DNA]</scope>
    <source>
        <strain evidence="1 2">Philippines</strain>
    </source>
</reference>
<evidence type="ECO:0000313" key="2">
    <source>
        <dbReference type="Proteomes" id="UP000240883"/>
    </source>
</evidence>
<evidence type="ECO:0000313" key="1">
    <source>
        <dbReference type="EMBL" id="PSN67567.1"/>
    </source>
</evidence>
<dbReference type="Gene3D" id="3.50.50.60">
    <property type="entry name" value="FAD/NAD(P)-binding domain"/>
    <property type="match status" value="1"/>
</dbReference>